<evidence type="ECO:0008006" key="3">
    <source>
        <dbReference type="Google" id="ProtNLM"/>
    </source>
</evidence>
<dbReference type="EMBL" id="SGXE01000001">
    <property type="protein sequence ID" value="RZT00188.1"/>
    <property type="molecule type" value="Genomic_DNA"/>
</dbReference>
<sequence>MALCPTERKVRVCARTTHSHDRCNTYKDKLYITELKTVLIPVLENWIKHLYNSAKEAGKTFKEEIGFGEYVLINRLENHFSIELLGFQNISTNPIFVVEDKPNTSDLNFFINGGKKFEEYNGLKPIIDGTNAHNLDAVYSFADLLMSVSKIENVLDVLFDDVSKYGNGLIKEDCDLPFHFLSNSTNIFLNNIAIVSQVDGVYSFRRHATTIIVHKEITIEKFRALLNKLFDIKHYDITKSPVGIKFRSQIISELKSLAYHKVDETAIDKFIQLISEDFAKALGYISSKSNVRLEIKETSKSGTEKQFLTPDFMMEKEDGTYDILDLKLGLLSANFAFGDWTNSYFSSYAQKLLGQLAGYRRYFSNPENATWAKDNLGIVVDKPKLIGIAGNHNNFDREIVNTALEGNIDDFNLISYNELTDLLKK</sequence>
<keyword evidence="2" id="KW-1185">Reference proteome</keyword>
<comment type="caution">
    <text evidence="1">The sequence shown here is derived from an EMBL/GenBank/DDBJ whole genome shotgun (WGS) entry which is preliminary data.</text>
</comment>
<name>A0A4Q7PIU6_9FLAO</name>
<proteinExistence type="predicted"/>
<gene>
    <name evidence="1" type="ORF">EV197_1423</name>
</gene>
<dbReference type="AlphaFoldDB" id="A0A4Q7PIU6"/>
<evidence type="ECO:0000313" key="2">
    <source>
        <dbReference type="Proteomes" id="UP000292262"/>
    </source>
</evidence>
<evidence type="ECO:0000313" key="1">
    <source>
        <dbReference type="EMBL" id="RZT00188.1"/>
    </source>
</evidence>
<protein>
    <recommendedName>
        <fullName evidence="3">DUF4263 domain-containing protein</fullName>
    </recommendedName>
</protein>
<dbReference type="Proteomes" id="UP000292262">
    <property type="component" value="Unassembled WGS sequence"/>
</dbReference>
<organism evidence="1 2">
    <name type="scientific">Aquimarina brevivitae</name>
    <dbReference type="NCBI Taxonomy" id="323412"/>
    <lineage>
        <taxon>Bacteria</taxon>
        <taxon>Pseudomonadati</taxon>
        <taxon>Bacteroidota</taxon>
        <taxon>Flavobacteriia</taxon>
        <taxon>Flavobacteriales</taxon>
        <taxon>Flavobacteriaceae</taxon>
        <taxon>Aquimarina</taxon>
    </lineage>
</organism>
<reference evidence="1 2" key="1">
    <citation type="submission" date="2019-02" db="EMBL/GenBank/DDBJ databases">
        <title>Genomic Encyclopedia of Type Strains, Phase IV (KMG-IV): sequencing the most valuable type-strain genomes for metagenomic binning, comparative biology and taxonomic classification.</title>
        <authorList>
            <person name="Goeker M."/>
        </authorList>
    </citation>
    <scope>NUCLEOTIDE SEQUENCE [LARGE SCALE GENOMIC DNA]</scope>
    <source>
        <strain evidence="1 2">DSM 17196</strain>
    </source>
</reference>
<accession>A0A4Q7PIU6</accession>